<proteinExistence type="predicted"/>
<dbReference type="PANTHER" id="PTHR47099:SF1">
    <property type="entry name" value="METHYLCOBAMIDE:COM METHYLTRANSFERASE MTBA"/>
    <property type="match status" value="1"/>
</dbReference>
<dbReference type="Gene3D" id="3.20.20.210">
    <property type="match status" value="1"/>
</dbReference>
<keyword evidence="2" id="KW-0456">Lyase</keyword>
<dbReference type="InterPro" id="IPR000257">
    <property type="entry name" value="Uroporphyrinogen_deCOase"/>
</dbReference>
<dbReference type="Proteomes" id="UP000216752">
    <property type="component" value="Chromosome"/>
</dbReference>
<name>A0ABZ3IH28_9FIRM</name>
<dbReference type="EMBL" id="CP155573">
    <property type="protein sequence ID" value="XFO64966.1"/>
    <property type="molecule type" value="Genomic_DNA"/>
</dbReference>
<sequence length="358" mass="39470">MSVVQIKEQLTSLERVGLALQSKETDRIPVTPLFCGASHRVLGITYDKWSTDAELATKSLLASQEIIGFDAFVTLVDLSVEAADFGQEIIYPKNSTAYPNFNNQFIANANEYSKIEYVNPRKTKRMKSVIDICAGLAKAKGNEVAILGFLYGPLGVLSQIRGHKELFKDLIRHPQEVLQAVEIITQVLVEYAKAQIEAGAHSVCIDPLYSSPTILSKKQWETFEGPFIERIANAIREAGGIVTIHNCGNGVYFEEIIKWTNPVAISVAYPAYGCKTWEEHAQKWGKKVVTIGYSHPANTGLVMTREEILADCRSQIELFRSKGAGFILSTGCEFPPNGNLLSAVAMVDAGKLYGSYKK</sequence>
<dbReference type="InterPro" id="IPR038071">
    <property type="entry name" value="UROD/MetE-like_sf"/>
</dbReference>
<dbReference type="Pfam" id="PF01208">
    <property type="entry name" value="URO-D"/>
    <property type="match status" value="1"/>
</dbReference>
<feature type="domain" description="Uroporphyrinogen decarboxylase (URO-D)" evidence="1">
    <location>
        <begin position="13"/>
        <end position="350"/>
    </location>
</feature>
<dbReference type="RefSeq" id="WP_094603490.1">
    <property type="nucleotide sequence ID" value="NZ_CP155573.1"/>
</dbReference>
<evidence type="ECO:0000313" key="3">
    <source>
        <dbReference type="Proteomes" id="UP000216752"/>
    </source>
</evidence>
<dbReference type="InterPro" id="IPR052024">
    <property type="entry name" value="Methanogen_methyltrans"/>
</dbReference>
<dbReference type="GO" id="GO:0004853">
    <property type="term" value="F:uroporphyrinogen decarboxylase activity"/>
    <property type="evidence" value="ECO:0007669"/>
    <property type="project" value="UniProtKB-EC"/>
</dbReference>
<reference evidence="2" key="1">
    <citation type="submission" date="2024-05" db="EMBL/GenBank/DDBJ databases">
        <title>Isolation and characterization of Sporomusa carbonis sp. nov., a carboxydotrophic hydrogenogen in the genus of Sporomusa isolated from a charcoal burning pile.</title>
        <authorList>
            <person name="Boeer T."/>
            <person name="Rosenbaum F."/>
            <person name="Eysell L."/>
            <person name="Mueller V."/>
            <person name="Daniel R."/>
            <person name="Poehlein A."/>
        </authorList>
    </citation>
    <scope>NUCLEOTIDE SEQUENCE [LARGE SCALE GENOMIC DNA]</scope>
    <source>
        <strain evidence="2">DSM 10669</strain>
    </source>
</reference>
<evidence type="ECO:0000313" key="2">
    <source>
        <dbReference type="EMBL" id="XFO64966.1"/>
    </source>
</evidence>
<gene>
    <name evidence="2" type="primary">hemE_10</name>
    <name evidence="2" type="ORF">SPSIL_010750</name>
</gene>
<organism evidence="2 3">
    <name type="scientific">Sporomusa silvacetica DSM 10669</name>
    <dbReference type="NCBI Taxonomy" id="1123289"/>
    <lineage>
        <taxon>Bacteria</taxon>
        <taxon>Bacillati</taxon>
        <taxon>Bacillota</taxon>
        <taxon>Negativicutes</taxon>
        <taxon>Selenomonadales</taxon>
        <taxon>Sporomusaceae</taxon>
        <taxon>Sporomusa</taxon>
    </lineage>
</organism>
<protein>
    <submittedName>
        <fullName evidence="2">Uroporphyrinogen decarboxylase</fullName>
        <ecNumber evidence="2">4.1.1.37</ecNumber>
    </submittedName>
</protein>
<dbReference type="CDD" id="cd03465">
    <property type="entry name" value="URO-D_like"/>
    <property type="match status" value="1"/>
</dbReference>
<dbReference type="PANTHER" id="PTHR47099">
    <property type="entry name" value="METHYLCOBAMIDE:COM METHYLTRANSFERASE MTBA"/>
    <property type="match status" value="1"/>
</dbReference>
<evidence type="ECO:0000259" key="1">
    <source>
        <dbReference type="Pfam" id="PF01208"/>
    </source>
</evidence>
<dbReference type="SUPFAM" id="SSF51726">
    <property type="entry name" value="UROD/MetE-like"/>
    <property type="match status" value="1"/>
</dbReference>
<keyword evidence="3" id="KW-1185">Reference proteome</keyword>
<dbReference type="EC" id="4.1.1.37" evidence="2"/>
<accession>A0ABZ3IH28</accession>